<keyword evidence="9" id="KW-0472">Membrane</keyword>
<reference evidence="11" key="1">
    <citation type="submission" date="2022-07" db="EMBL/GenBank/DDBJ databases">
        <title>Genome sequencing of Photobacterium atrarenae GJH2-4.</title>
        <authorList>
            <person name="Park S.-J."/>
        </authorList>
    </citation>
    <scope>NUCLEOTIDE SEQUENCE</scope>
    <source>
        <strain evidence="11">GJH2-4</strain>
    </source>
</reference>
<gene>
    <name evidence="11" type="ORF">NNL38_15295</name>
</gene>
<evidence type="ECO:0000256" key="1">
    <source>
        <dbReference type="ARBA" id="ARBA00004533"/>
    </source>
</evidence>
<evidence type="ECO:0000256" key="2">
    <source>
        <dbReference type="ARBA" id="ARBA00007208"/>
    </source>
</evidence>
<accession>A0ABY5GFM5</accession>
<organism evidence="11 12">
    <name type="scientific">Photobacterium atrarenae</name>
    <dbReference type="NCBI Taxonomy" id="865757"/>
    <lineage>
        <taxon>Bacteria</taxon>
        <taxon>Pseudomonadati</taxon>
        <taxon>Pseudomonadota</taxon>
        <taxon>Gammaproteobacteria</taxon>
        <taxon>Vibrionales</taxon>
        <taxon>Vibrionaceae</taxon>
        <taxon>Photobacterium</taxon>
    </lineage>
</organism>
<evidence type="ECO:0000256" key="5">
    <source>
        <dbReference type="ARBA" id="ARBA00022475"/>
    </source>
</evidence>
<comment type="subcellular location">
    <subcellularLocation>
        <location evidence="1">Cell inner membrane</location>
    </subcellularLocation>
</comment>
<evidence type="ECO:0000256" key="4">
    <source>
        <dbReference type="ARBA" id="ARBA00022448"/>
    </source>
</evidence>
<evidence type="ECO:0000256" key="7">
    <source>
        <dbReference type="ARBA" id="ARBA00022692"/>
    </source>
</evidence>
<evidence type="ECO:0000256" key="9">
    <source>
        <dbReference type="ARBA" id="ARBA00023136"/>
    </source>
</evidence>
<evidence type="ECO:0000256" key="8">
    <source>
        <dbReference type="ARBA" id="ARBA00022927"/>
    </source>
</evidence>
<sequence>MKYKLLVSFSFVVVLVASLIAHVPISWVWQQMPQVRGLTLSGLDGTPWQGSAAQIVWQGQNFGRVQWQMDIAALLSAQAAFDVRFGQGSDLNLIGRGRVGYRAEGPFAENLLVSLPAQQAMAYARVPVPISLAGNLELTVRDYQYQAPFCDTLNGTLAWTSGGITTPMGALNPGSALADLSCAQGKVVASANQSSPDVSSQWQAELTPSRQYVLNGWFKPGAAFPAQLGQQLKWLGNPDPKGRYQLNYRGRL</sequence>
<keyword evidence="8" id="KW-0653">Protein transport</keyword>
<dbReference type="Pfam" id="PF01203">
    <property type="entry name" value="T2SSN"/>
    <property type="match status" value="1"/>
</dbReference>
<dbReference type="Proteomes" id="UP001057998">
    <property type="component" value="Chromosome 1"/>
</dbReference>
<evidence type="ECO:0000256" key="3">
    <source>
        <dbReference type="ARBA" id="ARBA00021563"/>
    </source>
</evidence>
<keyword evidence="5" id="KW-1003">Cell membrane</keyword>
<keyword evidence="12" id="KW-1185">Reference proteome</keyword>
<evidence type="ECO:0000256" key="10">
    <source>
        <dbReference type="ARBA" id="ARBA00030772"/>
    </source>
</evidence>
<evidence type="ECO:0000256" key="6">
    <source>
        <dbReference type="ARBA" id="ARBA00022519"/>
    </source>
</evidence>
<evidence type="ECO:0000313" key="11">
    <source>
        <dbReference type="EMBL" id="UTV27626.1"/>
    </source>
</evidence>
<proteinExistence type="inferred from homology"/>
<dbReference type="EMBL" id="CP101508">
    <property type="protein sequence ID" value="UTV27626.1"/>
    <property type="molecule type" value="Genomic_DNA"/>
</dbReference>
<name>A0ABY5GFM5_9GAMM</name>
<keyword evidence="4" id="KW-0813">Transport</keyword>
<dbReference type="RefSeq" id="WP_255388844.1">
    <property type="nucleotide sequence ID" value="NZ_CP101508.1"/>
</dbReference>
<evidence type="ECO:0000313" key="12">
    <source>
        <dbReference type="Proteomes" id="UP001057998"/>
    </source>
</evidence>
<keyword evidence="7" id="KW-0812">Transmembrane</keyword>
<keyword evidence="6" id="KW-0997">Cell inner membrane</keyword>
<protein>
    <recommendedName>
        <fullName evidence="3">Type II secretion system protein N</fullName>
    </recommendedName>
    <alternativeName>
        <fullName evidence="10">General secretion pathway protein N</fullName>
    </alternativeName>
</protein>
<dbReference type="InterPro" id="IPR022792">
    <property type="entry name" value="T2SS_protein-GspN"/>
</dbReference>
<comment type="similarity">
    <text evidence="2">Belongs to the GSP N family.</text>
</comment>